<sequence>MRMKVIYHISSGESQNTAIKQKLAENNEEGSFRCSFLQPPISVPESDTREVGVKEKRHNYCGRSMISNT</sequence>
<reference evidence="1" key="1">
    <citation type="submission" date="2021-02" db="EMBL/GenBank/DDBJ databases">
        <title>Comparative genomics reveals that relaxation of natural selection precedes convergent phenotypic evolution of cavefish.</title>
        <authorList>
            <person name="Peng Z."/>
        </authorList>
    </citation>
    <scope>NUCLEOTIDE SEQUENCE</scope>
    <source>
        <tissue evidence="1">Muscle</tissue>
    </source>
</reference>
<accession>A0A9W7TVE9</accession>
<protein>
    <submittedName>
        <fullName evidence="1">Uncharacterized protein</fullName>
    </submittedName>
</protein>
<name>A0A9W7TVE9_TRIRA</name>
<organism evidence="1 2">
    <name type="scientific">Triplophysa rosa</name>
    <name type="common">Cave loach</name>
    <dbReference type="NCBI Taxonomy" id="992332"/>
    <lineage>
        <taxon>Eukaryota</taxon>
        <taxon>Metazoa</taxon>
        <taxon>Chordata</taxon>
        <taxon>Craniata</taxon>
        <taxon>Vertebrata</taxon>
        <taxon>Euteleostomi</taxon>
        <taxon>Actinopterygii</taxon>
        <taxon>Neopterygii</taxon>
        <taxon>Teleostei</taxon>
        <taxon>Ostariophysi</taxon>
        <taxon>Cypriniformes</taxon>
        <taxon>Nemacheilidae</taxon>
        <taxon>Triplophysa</taxon>
    </lineage>
</organism>
<dbReference type="AlphaFoldDB" id="A0A9W7TVE9"/>
<comment type="caution">
    <text evidence="1">The sequence shown here is derived from an EMBL/GenBank/DDBJ whole genome shotgun (WGS) entry which is preliminary data.</text>
</comment>
<evidence type="ECO:0000313" key="2">
    <source>
        <dbReference type="Proteomes" id="UP001059041"/>
    </source>
</evidence>
<keyword evidence="2" id="KW-1185">Reference proteome</keyword>
<gene>
    <name evidence="1" type="ORF">IRJ41_004850</name>
</gene>
<evidence type="ECO:0000313" key="1">
    <source>
        <dbReference type="EMBL" id="KAI7803273.1"/>
    </source>
</evidence>
<dbReference type="Proteomes" id="UP001059041">
    <property type="component" value="Linkage Group LG11"/>
</dbReference>
<proteinExistence type="predicted"/>
<dbReference type="EMBL" id="JAFHDT010000011">
    <property type="protein sequence ID" value="KAI7803273.1"/>
    <property type="molecule type" value="Genomic_DNA"/>
</dbReference>